<dbReference type="GeneID" id="91097693"/>
<reference evidence="1 2" key="1">
    <citation type="submission" date="2024-01" db="EMBL/GenBank/DDBJ databases">
        <title>Comparative genomics of Cryptococcus and Kwoniella reveals pathogenesis evolution and contrasting modes of karyotype evolution via chromosome fusion or intercentromeric recombination.</title>
        <authorList>
            <person name="Coelho M.A."/>
            <person name="David-Palma M."/>
            <person name="Shea T."/>
            <person name="Bowers K."/>
            <person name="McGinley-Smith S."/>
            <person name="Mohammad A.W."/>
            <person name="Gnirke A."/>
            <person name="Yurkov A.M."/>
            <person name="Nowrousian M."/>
            <person name="Sun S."/>
            <person name="Cuomo C.A."/>
            <person name="Heitman J."/>
        </authorList>
    </citation>
    <scope>NUCLEOTIDE SEQUENCE [LARGE SCALE GENOMIC DNA]</scope>
    <source>
        <strain evidence="1 2">CBS 6074</strain>
    </source>
</reference>
<dbReference type="RefSeq" id="XP_066078832.1">
    <property type="nucleotide sequence ID" value="XM_066222735.1"/>
</dbReference>
<dbReference type="AlphaFoldDB" id="A0AAX4K5J4"/>
<protein>
    <submittedName>
        <fullName evidence="1">Uncharacterized protein</fullName>
    </submittedName>
</protein>
<keyword evidence="2" id="KW-1185">Reference proteome</keyword>
<sequence>MSSSTDSVSPSSTPTFSLTNLDLQTAIDIHGDYLATAFSATQKSFKSLIDASKVTDKSIWGEKLKTSVEAANTVLNDLPTLRIDYMTGREADGDVKILTEEDKDGVYSELARLTTLISIKPDEHIPTLLNKLCSTYDQYRSYGKEFTSERNILVSSFTSNNNQDPKSILAKQSLLEFNQMPSWSDASPERERRIVIDKAYVKSMPFILKEKLPSAEEDRRNDESLAKLGDATGELLSLVYHWNYLHDKAGETAENLPWLP</sequence>
<evidence type="ECO:0000313" key="2">
    <source>
        <dbReference type="Proteomes" id="UP001355207"/>
    </source>
</evidence>
<organism evidence="1 2">
    <name type="scientific">Kwoniella dendrophila CBS 6074</name>
    <dbReference type="NCBI Taxonomy" id="1295534"/>
    <lineage>
        <taxon>Eukaryota</taxon>
        <taxon>Fungi</taxon>
        <taxon>Dikarya</taxon>
        <taxon>Basidiomycota</taxon>
        <taxon>Agaricomycotina</taxon>
        <taxon>Tremellomycetes</taxon>
        <taxon>Tremellales</taxon>
        <taxon>Cryptococcaceae</taxon>
        <taxon>Kwoniella</taxon>
    </lineage>
</organism>
<gene>
    <name evidence="1" type="ORF">L201_007024</name>
</gene>
<name>A0AAX4K5J4_9TREE</name>
<dbReference type="Proteomes" id="UP001355207">
    <property type="component" value="Chromosome 10"/>
</dbReference>
<proteinExistence type="predicted"/>
<dbReference type="EMBL" id="CP144107">
    <property type="protein sequence ID" value="WWC92070.1"/>
    <property type="molecule type" value="Genomic_DNA"/>
</dbReference>
<accession>A0AAX4K5J4</accession>
<evidence type="ECO:0000313" key="1">
    <source>
        <dbReference type="EMBL" id="WWC92070.1"/>
    </source>
</evidence>